<dbReference type="BioCyc" id="MetaCyc:MONOMER-15079"/>
<reference evidence="8" key="1">
    <citation type="submission" date="2008-04" db="EMBL/GenBank/DDBJ databases">
        <title>Molecular cloning and characterization of a new cDNA encoding strictosidine synthase from Ophiorrhiza japonica.</title>
        <authorList>
            <person name="Kai G."/>
            <person name="Lu Y."/>
            <person name="Wang W."/>
            <person name="Qian Z."/>
            <person name="Liao P."/>
            <person name="Yan X."/>
            <person name="Zhang Y."/>
            <person name="Li L."/>
            <person name="Zhang R."/>
            <person name="Wang J."/>
            <person name="Zhou G."/>
        </authorList>
    </citation>
    <scope>NUCLEOTIDE SEQUENCE</scope>
</reference>
<keyword evidence="3" id="KW-0926">Vacuole</keyword>
<dbReference type="PANTHER" id="PTHR10426">
    <property type="entry name" value="STRICTOSIDINE SYNTHASE-RELATED"/>
    <property type="match status" value="1"/>
</dbReference>
<comment type="similarity">
    <text evidence="2">Belongs to the strictosidine synthase family.</text>
</comment>
<evidence type="ECO:0000259" key="7">
    <source>
        <dbReference type="Pfam" id="PF03088"/>
    </source>
</evidence>
<dbReference type="SUPFAM" id="SSF63829">
    <property type="entry name" value="Calcium-dependent phosphotriesterase"/>
    <property type="match status" value="1"/>
</dbReference>
<evidence type="ECO:0000256" key="1">
    <source>
        <dbReference type="ARBA" id="ARBA00004116"/>
    </source>
</evidence>
<feature type="domain" description="Strictosidine synthase conserved region" evidence="7">
    <location>
        <begin position="148"/>
        <end position="235"/>
    </location>
</feature>
<dbReference type="InterPro" id="IPR018119">
    <property type="entry name" value="Strictosidine_synth_cons-reg"/>
</dbReference>
<dbReference type="InterPro" id="IPR011042">
    <property type="entry name" value="6-blade_b-propeller_TolB-like"/>
</dbReference>
<accession>B4YSH4</accession>
<evidence type="ECO:0000256" key="3">
    <source>
        <dbReference type="ARBA" id="ARBA00022554"/>
    </source>
</evidence>
<dbReference type="EC" id="4.3.3.2" evidence="8"/>
<keyword evidence="4" id="KW-0325">Glycoprotein</keyword>
<dbReference type="AlphaFoldDB" id="B4YSH4"/>
<feature type="signal peptide" evidence="6">
    <location>
        <begin position="1"/>
        <end position="25"/>
    </location>
</feature>
<dbReference type="Pfam" id="PF03088">
    <property type="entry name" value="Str_synth"/>
    <property type="match status" value="1"/>
</dbReference>
<evidence type="ECO:0000256" key="5">
    <source>
        <dbReference type="SAM" id="MobiDB-lite"/>
    </source>
</evidence>
<dbReference type="GO" id="GO:0016829">
    <property type="term" value="F:lyase activity"/>
    <property type="evidence" value="ECO:0007669"/>
    <property type="project" value="UniProtKB-KW"/>
</dbReference>
<dbReference type="Pfam" id="PF20067">
    <property type="entry name" value="SSL_N"/>
    <property type="match status" value="1"/>
</dbReference>
<evidence type="ECO:0000313" key="8">
    <source>
        <dbReference type="EMBL" id="ACF21007.1"/>
    </source>
</evidence>
<keyword evidence="8" id="KW-0456">Lyase</keyword>
<sequence>MGSSEAMVVSILCAIFLSSLSLVSSSPEFFQFIEAPSYGPNAYAFDSDGELYASVEDGRIIKYDKPSKKFLNHAVASPIWNNALCENNTNQDLKPLCGRVYDFGFHYETQRLYIADCYFGLGFVGPDGGRAIQLATSADGVKFMWLYALAIDQQTSFVYVTGVSTKYDDRGVQEIIRINDTTGRLIKYDPSTKEVTVLMKGLNIPGGTEVSKDGSFVLVAEFYSHRILKYWLKGPKANTSEFLLKVRGPGNIKRTKDGDFWVASSDNNGITVTPRGIRFDEFGNILEVVAIPLPYKGEHIEQVQEHNGALFVGSLFHEFVGILHNYKSSVDHHHQEKNQGGLNDASFKEFSSF</sequence>
<feature type="chain" id="PRO_5002827650" evidence="6">
    <location>
        <begin position="26"/>
        <end position="353"/>
    </location>
</feature>
<dbReference type="EMBL" id="EU670747">
    <property type="protein sequence ID" value="ACF21007.1"/>
    <property type="molecule type" value="mRNA"/>
</dbReference>
<dbReference type="PANTHER" id="PTHR10426:SF136">
    <property type="entry name" value="PROTEIN STRICTOSIDINE SYNTHASE-LIKE 9-LIKE"/>
    <property type="match status" value="1"/>
</dbReference>
<organism evidence="8">
    <name type="scientific">Ophiorrhiza japonica</name>
    <dbReference type="NCBI Taxonomy" id="367363"/>
    <lineage>
        <taxon>Eukaryota</taxon>
        <taxon>Viridiplantae</taxon>
        <taxon>Streptophyta</taxon>
        <taxon>Embryophyta</taxon>
        <taxon>Tracheophyta</taxon>
        <taxon>Spermatophyta</taxon>
        <taxon>Magnoliopsida</taxon>
        <taxon>eudicotyledons</taxon>
        <taxon>Gunneridae</taxon>
        <taxon>Pentapetalae</taxon>
        <taxon>asterids</taxon>
        <taxon>lamiids</taxon>
        <taxon>Gentianales</taxon>
        <taxon>Rubiaceae</taxon>
        <taxon>Rubioideae</taxon>
        <taxon>Ophiorrhizeae</taxon>
        <taxon>Ophiorrhiza</taxon>
    </lineage>
</organism>
<evidence type="ECO:0000256" key="4">
    <source>
        <dbReference type="ARBA" id="ARBA00023180"/>
    </source>
</evidence>
<protein>
    <submittedName>
        <fullName evidence="8">Strictosidine synthase</fullName>
        <ecNumber evidence="8">4.3.3.2</ecNumber>
    </submittedName>
</protein>
<evidence type="ECO:0000256" key="2">
    <source>
        <dbReference type="ARBA" id="ARBA00009191"/>
    </source>
</evidence>
<proteinExistence type="evidence at transcript level"/>
<comment type="subcellular location">
    <subcellularLocation>
        <location evidence="1">Vacuole</location>
    </subcellularLocation>
</comment>
<dbReference type="GO" id="GO:0012505">
    <property type="term" value="C:endomembrane system"/>
    <property type="evidence" value="ECO:0007669"/>
    <property type="project" value="TreeGrafter"/>
</dbReference>
<dbReference type="Gene3D" id="2.120.10.30">
    <property type="entry name" value="TolB, C-terminal domain"/>
    <property type="match status" value="1"/>
</dbReference>
<keyword evidence="6" id="KW-0732">Signal</keyword>
<feature type="region of interest" description="Disordered" evidence="5">
    <location>
        <begin position="334"/>
        <end position="353"/>
    </location>
</feature>
<name>B4YSH4_9GENT</name>
<dbReference type="GO" id="GO:0016787">
    <property type="term" value="F:hydrolase activity"/>
    <property type="evidence" value="ECO:0007669"/>
    <property type="project" value="TreeGrafter"/>
</dbReference>
<dbReference type="GO" id="GO:0005773">
    <property type="term" value="C:vacuole"/>
    <property type="evidence" value="ECO:0007669"/>
    <property type="project" value="UniProtKB-SubCell"/>
</dbReference>
<evidence type="ECO:0000256" key="6">
    <source>
        <dbReference type="SAM" id="SignalP"/>
    </source>
</evidence>